<evidence type="ECO:0000313" key="1">
    <source>
        <dbReference type="EMBL" id="AIR90531.1"/>
    </source>
</evidence>
<dbReference type="eggNOG" id="ENOG5033HHE">
    <property type="taxonomic scope" value="Bacteria"/>
</dbReference>
<dbReference type="EMBL" id="CP009455">
    <property type="protein sequence ID" value="AIR90531.1"/>
    <property type="molecule type" value="Genomic_DNA"/>
</dbReference>
<dbReference type="STRING" id="157783.LK03_15105"/>
<gene>
    <name evidence="1" type="ORF">LK03_15105</name>
</gene>
<dbReference type="OrthoDB" id="363206at2"/>
<dbReference type="KEGG" id="psw:LK03_15105"/>
<organism evidence="1 2">
    <name type="scientific">Pseudomonas cremoricolorata</name>
    <dbReference type="NCBI Taxonomy" id="157783"/>
    <lineage>
        <taxon>Bacteria</taxon>
        <taxon>Pseudomonadati</taxon>
        <taxon>Pseudomonadota</taxon>
        <taxon>Gammaproteobacteria</taxon>
        <taxon>Pseudomonadales</taxon>
        <taxon>Pseudomonadaceae</taxon>
        <taxon>Pseudomonas</taxon>
    </lineage>
</organism>
<proteinExistence type="predicted"/>
<dbReference type="Proteomes" id="UP000029493">
    <property type="component" value="Chromosome"/>
</dbReference>
<accession>A0A089WPM3</accession>
<reference evidence="1 2" key="1">
    <citation type="submission" date="2014-09" db="EMBL/GenBank/DDBJ databases">
        <authorList>
            <person name="Chan K.-G."/>
        </authorList>
    </citation>
    <scope>NUCLEOTIDE SEQUENCE [LARGE SCALE GENOMIC DNA]</scope>
    <source>
        <strain evidence="1 2">ND07</strain>
    </source>
</reference>
<evidence type="ECO:0000313" key="2">
    <source>
        <dbReference type="Proteomes" id="UP000029493"/>
    </source>
</evidence>
<name>A0A089WPM3_9PSED</name>
<keyword evidence="2" id="KW-1185">Reference proteome</keyword>
<dbReference type="RefSeq" id="WP_038413122.1">
    <property type="nucleotide sequence ID" value="NZ_CP009455.1"/>
</dbReference>
<dbReference type="AlphaFoldDB" id="A0A089WPM3"/>
<sequence>MIQYPAQLPLPLQEGYGLSTVDPMMATRLVTGRTRYRVVHDYVPTEARFNFNFSQKEAALFEGWYVYELKNGIEWFEMDLQTPLGMKKCRAHFKGIPQGGELTQITRWRYSAVIELRERPIYTEEEYLGAIIDMPLDQFTTEFQNILEKWHTGYFG</sequence>
<protein>
    <submittedName>
        <fullName evidence="1">Transposase</fullName>
    </submittedName>
</protein>